<sequence length="550" mass="62392">MGVISNSNGIANTSVKRAPGTSKQHLSIVAHDSTGLGSLWTSQRRILLTFAASLMFLICYILRPIPPPPQAALAQPKNFHILIPASKEDENLCKVLLSAAILGYPSPVLINWNKTFDDPGLVEGGSHLAKISGAHQYLSWLDESHNEDLVLVVDAYDIWMQLRPQTLLNRYFAINSRANSRIRTELGAAADKHDIRQEIVFGCQKRCWPWTLNDPPCYAVPESTLPRDIYGPQTDTDVGNEQNPFIKNRQRFLNSGVGIGTVRAMRKLFEQALAQAEEERNFGSDQYVLSHIFGDQELWREIVRRDSLSVGQRLKSRWSGTASSERFPEAHINEVRMKAESRYDKNFEFGIGVDYGSEIGLNTVFAEDDTAWFSFDKEDNFINAQLEHGISPPNGHLSGISADISETLPPFWTYSNERDLPRWRSWSNVSLLTDVWTGITPAVIHHNAHRDGLKSRRRDWWPNMFFHEHARTLLDAHIYAPVVPVASSGHENHTTEYWPYETWKGGSRNGISELGTGEDDNWVRFENICRAHHEEIFRDGKGAWELPDNH</sequence>
<keyword evidence="2" id="KW-1185">Reference proteome</keyword>
<organism evidence="1 2">
    <name type="scientific">Vermiconidia calcicola</name>
    <dbReference type="NCBI Taxonomy" id="1690605"/>
    <lineage>
        <taxon>Eukaryota</taxon>
        <taxon>Fungi</taxon>
        <taxon>Dikarya</taxon>
        <taxon>Ascomycota</taxon>
        <taxon>Pezizomycotina</taxon>
        <taxon>Dothideomycetes</taxon>
        <taxon>Dothideomycetidae</taxon>
        <taxon>Mycosphaerellales</taxon>
        <taxon>Extremaceae</taxon>
        <taxon>Vermiconidia</taxon>
    </lineage>
</organism>
<gene>
    <name evidence="1" type="ORF">LTR37_010737</name>
</gene>
<comment type="caution">
    <text evidence="1">The sequence shown here is derived from an EMBL/GenBank/DDBJ whole genome shotgun (WGS) entry which is preliminary data.</text>
</comment>
<dbReference type="EMBL" id="JAUTXU010000090">
    <property type="protein sequence ID" value="KAK3709710.1"/>
    <property type="molecule type" value="Genomic_DNA"/>
</dbReference>
<dbReference type="Proteomes" id="UP001281147">
    <property type="component" value="Unassembled WGS sequence"/>
</dbReference>
<reference evidence="1" key="1">
    <citation type="submission" date="2023-07" db="EMBL/GenBank/DDBJ databases">
        <title>Black Yeasts Isolated from many extreme environments.</title>
        <authorList>
            <person name="Coleine C."/>
            <person name="Stajich J.E."/>
            <person name="Selbmann L."/>
        </authorList>
    </citation>
    <scope>NUCLEOTIDE SEQUENCE</scope>
    <source>
        <strain evidence="1">CCFEE 5714</strain>
    </source>
</reference>
<name>A0ACC3N473_9PEZI</name>
<evidence type="ECO:0000313" key="2">
    <source>
        <dbReference type="Proteomes" id="UP001281147"/>
    </source>
</evidence>
<evidence type="ECO:0000313" key="1">
    <source>
        <dbReference type="EMBL" id="KAK3709710.1"/>
    </source>
</evidence>
<accession>A0ACC3N473</accession>
<proteinExistence type="predicted"/>
<protein>
    <submittedName>
        <fullName evidence="1">Uncharacterized protein</fullName>
    </submittedName>
</protein>